<evidence type="ECO:0000256" key="1">
    <source>
        <dbReference type="ARBA" id="ARBA00004442"/>
    </source>
</evidence>
<dbReference type="PROSITE" id="PS51779">
    <property type="entry name" value="POTRA"/>
    <property type="match status" value="1"/>
</dbReference>
<proteinExistence type="inferred from homology"/>
<evidence type="ECO:0000256" key="5">
    <source>
        <dbReference type="ARBA" id="ARBA00022692"/>
    </source>
</evidence>
<dbReference type="InterPro" id="IPR005565">
    <property type="entry name" value="Hemolysn_activator_HlyB_C"/>
</dbReference>
<feature type="chain" id="PRO_5047228791" evidence="9">
    <location>
        <begin position="27"/>
        <end position="558"/>
    </location>
</feature>
<feature type="domain" description="POTRA" evidence="10">
    <location>
        <begin position="47"/>
        <end position="122"/>
    </location>
</feature>
<keyword evidence="5" id="KW-0812">Transmembrane</keyword>
<accession>A0ABW9A9A0</accession>
<comment type="subcellular location">
    <subcellularLocation>
        <location evidence="1">Cell outer membrane</location>
    </subcellularLocation>
</comment>
<evidence type="ECO:0000313" key="11">
    <source>
        <dbReference type="EMBL" id="MFL9924784.1"/>
    </source>
</evidence>
<evidence type="ECO:0000256" key="9">
    <source>
        <dbReference type="SAM" id="SignalP"/>
    </source>
</evidence>
<sequence>MKSGVQQVFMGMALATASLGVSAQMAAPASPETGTAVTAEASTEERFDITRFQIDGNSLLSEQTVQQAVAPLTGRGRVYGDVQKALEALELAYRKAGFSAVQVYVPEQELNNGVVRIQVTENIIGKVIVTDNKHFSEANIRASVPALQSGTSPNLRAISQSVQLANDSPAKQIAVTLESGEKEGEVDAKIAVTDNNPLRAFLTLDNTGNADSGNWRTGVAVQYGNLFDRDQVATLAYTTSPDSPSGAKVDLYSLGYRVPLYALGDSLDFIYGKSSVSTGSSPTLGSLFGFTGKGDVYALRWNHFFPREGERSSKLVAGLDYKKIDSTCNFVGLAIQSGSCQSYSTLPMSLTYSAQHQSVAQSIDYNIGIVRNWATGPSYTSSSGRSDRYSYIAGNRDTTDNFMILRGGGSWAKGFKSDWQMRLAASAQYAPDPLVSSEQFGLAGSTTVRGFTERAVAADSGMIVNAEVYTPELANKDGLPGNLRLLAFYDIGRGYNNKTAGSSFFSSTTVSSAGVGARYTMGRTFSIKLDIARVSLPGASTTENRGDWNAHLSATLGF</sequence>
<reference evidence="11 12" key="1">
    <citation type="journal article" date="2024" name="Chem. Sci.">
        <title>Discovery of megapolipeptins by genome mining of a Burkholderiales bacteria collection.</title>
        <authorList>
            <person name="Paulo B.S."/>
            <person name="Recchia M.J.J."/>
            <person name="Lee S."/>
            <person name="Fergusson C.H."/>
            <person name="Romanowski S.B."/>
            <person name="Hernandez A."/>
            <person name="Krull N."/>
            <person name="Liu D.Y."/>
            <person name="Cavanagh H."/>
            <person name="Bos A."/>
            <person name="Gray C.A."/>
            <person name="Murphy B.T."/>
            <person name="Linington R.G."/>
            <person name="Eustaquio A.S."/>
        </authorList>
    </citation>
    <scope>NUCLEOTIDE SEQUENCE [LARGE SCALE GENOMIC DNA]</scope>
    <source>
        <strain evidence="11 12">RL21-008-BIB-A</strain>
    </source>
</reference>
<organism evidence="11 12">
    <name type="scientific">Herbaspirillum lusitanum</name>
    <dbReference type="NCBI Taxonomy" id="213312"/>
    <lineage>
        <taxon>Bacteria</taxon>
        <taxon>Pseudomonadati</taxon>
        <taxon>Pseudomonadota</taxon>
        <taxon>Betaproteobacteria</taxon>
        <taxon>Burkholderiales</taxon>
        <taxon>Oxalobacteraceae</taxon>
        <taxon>Herbaspirillum</taxon>
    </lineage>
</organism>
<evidence type="ECO:0000256" key="2">
    <source>
        <dbReference type="ARBA" id="ARBA00009055"/>
    </source>
</evidence>
<keyword evidence="9" id="KW-0732">Signal</keyword>
<dbReference type="RefSeq" id="WP_408157741.1">
    <property type="nucleotide sequence ID" value="NZ_JAQQFM010000004.1"/>
</dbReference>
<dbReference type="PANTHER" id="PTHR34597">
    <property type="entry name" value="SLR1661 PROTEIN"/>
    <property type="match status" value="1"/>
</dbReference>
<dbReference type="Gene3D" id="3.10.20.310">
    <property type="entry name" value="membrane protein fhac"/>
    <property type="match status" value="1"/>
</dbReference>
<evidence type="ECO:0000313" key="12">
    <source>
        <dbReference type="Proteomes" id="UP001629246"/>
    </source>
</evidence>
<dbReference type="InterPro" id="IPR034746">
    <property type="entry name" value="POTRA"/>
</dbReference>
<comment type="caution">
    <text evidence="11">The sequence shown here is derived from an EMBL/GenBank/DDBJ whole genome shotgun (WGS) entry which is preliminary data.</text>
</comment>
<keyword evidence="4" id="KW-1134">Transmembrane beta strand</keyword>
<dbReference type="InterPro" id="IPR051544">
    <property type="entry name" value="TPS_OM_transporter"/>
</dbReference>
<feature type="signal peptide" evidence="9">
    <location>
        <begin position="1"/>
        <end position="26"/>
    </location>
</feature>
<evidence type="ECO:0000259" key="10">
    <source>
        <dbReference type="PROSITE" id="PS51779"/>
    </source>
</evidence>
<dbReference type="Gene3D" id="2.40.160.50">
    <property type="entry name" value="membrane protein fhac: a member of the omp85/tpsb transporter family"/>
    <property type="match status" value="1"/>
</dbReference>
<evidence type="ECO:0000256" key="6">
    <source>
        <dbReference type="ARBA" id="ARBA00022927"/>
    </source>
</evidence>
<evidence type="ECO:0000256" key="3">
    <source>
        <dbReference type="ARBA" id="ARBA00022448"/>
    </source>
</evidence>
<name>A0ABW9A9A0_9BURK</name>
<dbReference type="Proteomes" id="UP001629246">
    <property type="component" value="Unassembled WGS sequence"/>
</dbReference>
<dbReference type="Pfam" id="PF08479">
    <property type="entry name" value="POTRA_2"/>
    <property type="match status" value="1"/>
</dbReference>
<gene>
    <name evidence="11" type="ORF">PQR62_10945</name>
</gene>
<keyword evidence="6" id="KW-0653">Protein transport</keyword>
<protein>
    <submittedName>
        <fullName evidence="11">ShlB/FhaC/HecB family hemolysin secretion/activation protein</fullName>
    </submittedName>
</protein>
<comment type="similarity">
    <text evidence="2">Belongs to the TPS (TC 1.B.20) family.</text>
</comment>
<evidence type="ECO:0000256" key="8">
    <source>
        <dbReference type="ARBA" id="ARBA00023237"/>
    </source>
</evidence>
<evidence type="ECO:0000256" key="7">
    <source>
        <dbReference type="ARBA" id="ARBA00023136"/>
    </source>
</evidence>
<dbReference type="InterPro" id="IPR013686">
    <property type="entry name" value="Polypept-transport_assoc_ShlB"/>
</dbReference>
<dbReference type="EMBL" id="JAQQFM010000004">
    <property type="protein sequence ID" value="MFL9924784.1"/>
    <property type="molecule type" value="Genomic_DNA"/>
</dbReference>
<keyword evidence="8" id="KW-0998">Cell outer membrane</keyword>
<dbReference type="Pfam" id="PF03865">
    <property type="entry name" value="ShlB"/>
    <property type="match status" value="1"/>
</dbReference>
<dbReference type="PANTHER" id="PTHR34597:SF6">
    <property type="entry name" value="BLR6126 PROTEIN"/>
    <property type="match status" value="1"/>
</dbReference>
<keyword evidence="12" id="KW-1185">Reference proteome</keyword>
<keyword evidence="7" id="KW-0472">Membrane</keyword>
<evidence type="ECO:0000256" key="4">
    <source>
        <dbReference type="ARBA" id="ARBA00022452"/>
    </source>
</evidence>
<keyword evidence="3" id="KW-0813">Transport</keyword>